<dbReference type="PANTHER" id="PTHR11851">
    <property type="entry name" value="METALLOPROTEASE"/>
    <property type="match status" value="1"/>
</dbReference>
<dbReference type="InterPro" id="IPR007863">
    <property type="entry name" value="Peptidase_M16_C"/>
</dbReference>
<dbReference type="Pfam" id="PF00675">
    <property type="entry name" value="Peptidase_M16"/>
    <property type="match status" value="1"/>
</dbReference>
<comment type="similarity">
    <text evidence="1">Belongs to the peptidase M16 family.</text>
</comment>
<feature type="domain" description="Peptidase M16 C-terminal" evidence="3">
    <location>
        <begin position="226"/>
        <end position="333"/>
    </location>
</feature>
<evidence type="ECO:0000313" key="4">
    <source>
        <dbReference type="EMBL" id="HER44016.1"/>
    </source>
</evidence>
<evidence type="ECO:0000256" key="1">
    <source>
        <dbReference type="ARBA" id="ARBA00007261"/>
    </source>
</evidence>
<name>A0A7V2AVK6_UNCEI</name>
<sequence length="745" mass="81452">MRWRLFMAHRSISSERISPRRRRAECARALPAPSLRSAAIAGVLFVALACSLAAPAAGTELRAFAIEGGPRVVLEPHPESDIVCVAVSVPTGSAFETPETRGMSHFLEHMVFDGAERWSRIEMSGWVDERGAFLNAFTRKETAVYFLVVSRGDLERGMEILSQMLLHSIFPPDEFEKERKIILEELREGMDDPASKRERLVDRYLYRGSALAEPVAGYAATIETMRREEMMRFYRERYRTNLMRIHLSGGFDPVQAERWIEDYFPPEAPRAADGCPTDAEPDLIPRWSGEVTALSAGGLDPGFDIIIPLPVPGDEDFPAALLAADILAGGGSPLPALFDSLSLPEPEIGFEVHARFSALRIHSPWSDDGGDSYAVVTDALSTLQRWEPSDEAIESARTARLSSELFDRERYHFYIMLHGEKTALFGDTYLSDALEGVRKVEKSDCRRFIRSLFGRLRFNACLLRPGAAVPAPSIRKGGETAVLPNGCTVAARTRSNSDVAALHLLVKGRNCLDAEAGFAGMSALLHALFESSGAGRELSGALEAIGCRIQWQDNPYIPMDDYYLNPSYSFVRLEAPADRIEQAGRLLVEFLAGARFTDDDLSAAAGSFGAELRVRGGSAAAALRGAVYRELLRGHPYAAPIFPEAGTLRAVEIDRISSFRDGCLRGGNLIASLVSPMPEKDALALLERLLAGLPAGGRAVCPPLPDGTARRAVTDTIQKEGAYLAAGWFVREEDPDRLAALLVAA</sequence>
<evidence type="ECO:0000259" key="3">
    <source>
        <dbReference type="Pfam" id="PF05193"/>
    </source>
</evidence>
<dbReference type="EMBL" id="DSEC01000430">
    <property type="protein sequence ID" value="HER44016.1"/>
    <property type="molecule type" value="Genomic_DNA"/>
</dbReference>
<dbReference type="PANTHER" id="PTHR11851:SF49">
    <property type="entry name" value="MITOCHONDRIAL-PROCESSING PEPTIDASE SUBUNIT ALPHA"/>
    <property type="match status" value="1"/>
</dbReference>
<feature type="non-terminal residue" evidence="4">
    <location>
        <position position="745"/>
    </location>
</feature>
<dbReference type="InterPro" id="IPR050361">
    <property type="entry name" value="MPP/UQCRC_Complex"/>
</dbReference>
<dbReference type="GO" id="GO:0046872">
    <property type="term" value="F:metal ion binding"/>
    <property type="evidence" value="ECO:0007669"/>
    <property type="project" value="InterPro"/>
</dbReference>
<dbReference type="Proteomes" id="UP000886069">
    <property type="component" value="Unassembled WGS sequence"/>
</dbReference>
<protein>
    <submittedName>
        <fullName evidence="4">Insulinase family protein</fullName>
    </submittedName>
</protein>
<dbReference type="Pfam" id="PF05193">
    <property type="entry name" value="Peptidase_M16_C"/>
    <property type="match status" value="1"/>
</dbReference>
<dbReference type="SUPFAM" id="SSF63411">
    <property type="entry name" value="LuxS/MPP-like metallohydrolase"/>
    <property type="match status" value="3"/>
</dbReference>
<proteinExistence type="inferred from homology"/>
<feature type="domain" description="Peptidase M16 N-terminal" evidence="2">
    <location>
        <begin position="71"/>
        <end position="216"/>
    </location>
</feature>
<evidence type="ECO:0000259" key="2">
    <source>
        <dbReference type="Pfam" id="PF00675"/>
    </source>
</evidence>
<organism evidence="4">
    <name type="scientific">Eiseniibacteriota bacterium</name>
    <dbReference type="NCBI Taxonomy" id="2212470"/>
    <lineage>
        <taxon>Bacteria</taxon>
        <taxon>Candidatus Eiseniibacteriota</taxon>
    </lineage>
</organism>
<dbReference type="AlphaFoldDB" id="A0A7V2AVK6"/>
<accession>A0A7V2AVK6</accession>
<gene>
    <name evidence="4" type="ORF">ENO08_06115</name>
</gene>
<reference evidence="4" key="1">
    <citation type="journal article" date="2020" name="mSystems">
        <title>Genome- and Community-Level Interaction Insights into Carbon Utilization and Element Cycling Functions of Hydrothermarchaeota in Hydrothermal Sediment.</title>
        <authorList>
            <person name="Zhou Z."/>
            <person name="Liu Y."/>
            <person name="Xu W."/>
            <person name="Pan J."/>
            <person name="Luo Z.H."/>
            <person name="Li M."/>
        </authorList>
    </citation>
    <scope>NUCLEOTIDE SEQUENCE [LARGE SCALE GENOMIC DNA]</scope>
    <source>
        <strain evidence="4">SpSt-1233</strain>
    </source>
</reference>
<dbReference type="InterPro" id="IPR011249">
    <property type="entry name" value="Metalloenz_LuxS/M16"/>
</dbReference>
<dbReference type="Gene3D" id="3.30.830.10">
    <property type="entry name" value="Metalloenzyme, LuxS/M16 peptidase-like"/>
    <property type="match status" value="3"/>
</dbReference>
<comment type="caution">
    <text evidence="4">The sequence shown here is derived from an EMBL/GenBank/DDBJ whole genome shotgun (WGS) entry which is preliminary data.</text>
</comment>
<dbReference type="InterPro" id="IPR011765">
    <property type="entry name" value="Pept_M16_N"/>
</dbReference>